<dbReference type="AlphaFoldDB" id="A0A9N9LSX9"/>
<dbReference type="EMBL" id="CAJVRM010000240">
    <property type="protein sequence ID" value="CAG8978041.1"/>
    <property type="molecule type" value="Genomic_DNA"/>
</dbReference>
<comment type="caution">
    <text evidence="2">The sequence shown here is derived from an EMBL/GenBank/DDBJ whole genome shotgun (WGS) entry which is preliminary data.</text>
</comment>
<gene>
    <name evidence="2" type="ORF">HYALB_00000711</name>
</gene>
<keyword evidence="3" id="KW-1185">Reference proteome</keyword>
<organism evidence="2 3">
    <name type="scientific">Hymenoscyphus albidus</name>
    <dbReference type="NCBI Taxonomy" id="595503"/>
    <lineage>
        <taxon>Eukaryota</taxon>
        <taxon>Fungi</taxon>
        <taxon>Dikarya</taxon>
        <taxon>Ascomycota</taxon>
        <taxon>Pezizomycotina</taxon>
        <taxon>Leotiomycetes</taxon>
        <taxon>Helotiales</taxon>
        <taxon>Helotiaceae</taxon>
        <taxon>Hymenoscyphus</taxon>
    </lineage>
</organism>
<accession>A0A9N9LSX9</accession>
<name>A0A9N9LSX9_9HELO</name>
<reference evidence="2" key="1">
    <citation type="submission" date="2021-07" db="EMBL/GenBank/DDBJ databases">
        <authorList>
            <person name="Durling M."/>
        </authorList>
    </citation>
    <scope>NUCLEOTIDE SEQUENCE</scope>
</reference>
<proteinExistence type="predicted"/>
<dbReference type="Proteomes" id="UP000701801">
    <property type="component" value="Unassembled WGS sequence"/>
</dbReference>
<protein>
    <submittedName>
        <fullName evidence="2">Uncharacterized protein</fullName>
    </submittedName>
</protein>
<sequence>MFAPNNPDYRTIVPGPDVWSAPAPTKKSKSKRTSKNAGNFWELARSLDDFMTMLGKAWNGV</sequence>
<feature type="region of interest" description="Disordered" evidence="1">
    <location>
        <begin position="1"/>
        <end position="35"/>
    </location>
</feature>
<evidence type="ECO:0000313" key="2">
    <source>
        <dbReference type="EMBL" id="CAG8978041.1"/>
    </source>
</evidence>
<evidence type="ECO:0000256" key="1">
    <source>
        <dbReference type="SAM" id="MobiDB-lite"/>
    </source>
</evidence>
<evidence type="ECO:0000313" key="3">
    <source>
        <dbReference type="Proteomes" id="UP000701801"/>
    </source>
</evidence>